<evidence type="ECO:0000313" key="2">
    <source>
        <dbReference type="Proteomes" id="UP000275267"/>
    </source>
</evidence>
<keyword evidence="2" id="KW-1185">Reference proteome</keyword>
<evidence type="ECO:0008006" key="3">
    <source>
        <dbReference type="Google" id="ProtNLM"/>
    </source>
</evidence>
<dbReference type="Proteomes" id="UP000275267">
    <property type="component" value="Unassembled WGS sequence"/>
</dbReference>
<dbReference type="EMBL" id="PQIB02000002">
    <property type="protein sequence ID" value="RLN33820.1"/>
    <property type="molecule type" value="Genomic_DNA"/>
</dbReference>
<accession>A0A3L6T9M0</accession>
<gene>
    <name evidence="1" type="ORF">C2845_PM03G21320</name>
</gene>
<dbReference type="PANTHER" id="PTHR33784:SF10">
    <property type="entry name" value="F-BOX PROTEIN"/>
    <property type="match status" value="1"/>
</dbReference>
<dbReference type="PANTHER" id="PTHR33784">
    <property type="entry name" value="OS05G0482100 PROTEIN"/>
    <property type="match status" value="1"/>
</dbReference>
<protein>
    <recommendedName>
        <fullName evidence="3">F-box domain-containing protein</fullName>
    </recommendedName>
</protein>
<dbReference type="InterPro" id="IPR040338">
    <property type="entry name" value="At1g67623-like"/>
</dbReference>
<organism evidence="1 2">
    <name type="scientific">Panicum miliaceum</name>
    <name type="common">Proso millet</name>
    <name type="synonym">Broomcorn millet</name>
    <dbReference type="NCBI Taxonomy" id="4540"/>
    <lineage>
        <taxon>Eukaryota</taxon>
        <taxon>Viridiplantae</taxon>
        <taxon>Streptophyta</taxon>
        <taxon>Embryophyta</taxon>
        <taxon>Tracheophyta</taxon>
        <taxon>Spermatophyta</taxon>
        <taxon>Magnoliopsida</taxon>
        <taxon>Liliopsida</taxon>
        <taxon>Poales</taxon>
        <taxon>Poaceae</taxon>
        <taxon>PACMAD clade</taxon>
        <taxon>Panicoideae</taxon>
        <taxon>Panicodae</taxon>
        <taxon>Paniceae</taxon>
        <taxon>Panicinae</taxon>
        <taxon>Panicum</taxon>
        <taxon>Panicum sect. Panicum</taxon>
    </lineage>
</organism>
<name>A0A3L6T9M0_PANMI</name>
<evidence type="ECO:0000313" key="1">
    <source>
        <dbReference type="EMBL" id="RLN33820.1"/>
    </source>
</evidence>
<sequence>MAPARSLTDLPEEIHIDVAARIAASSNFPMADLRRLRGACSVMRDRVCGVPLVRRNLNLRRALRQSDDAETHERLIVNTYAAGNLEVRFIKGMRIVFREHGGALHVPLDELDQAARGGHKPAAYMLAMLLW</sequence>
<dbReference type="OrthoDB" id="681586at2759"/>
<proteinExistence type="predicted"/>
<dbReference type="AlphaFoldDB" id="A0A3L6T9M0"/>
<comment type="caution">
    <text evidence="1">The sequence shown here is derived from an EMBL/GenBank/DDBJ whole genome shotgun (WGS) entry which is preliminary data.</text>
</comment>
<reference evidence="2" key="1">
    <citation type="journal article" date="2019" name="Nat. Commun.">
        <title>The genome of broomcorn millet.</title>
        <authorList>
            <person name="Zou C."/>
            <person name="Miki D."/>
            <person name="Li D."/>
            <person name="Tang Q."/>
            <person name="Xiao L."/>
            <person name="Rajput S."/>
            <person name="Deng P."/>
            <person name="Jia W."/>
            <person name="Huang R."/>
            <person name="Zhang M."/>
            <person name="Sun Y."/>
            <person name="Hu J."/>
            <person name="Fu X."/>
            <person name="Schnable P.S."/>
            <person name="Li F."/>
            <person name="Zhang H."/>
            <person name="Feng B."/>
            <person name="Zhu X."/>
            <person name="Liu R."/>
            <person name="Schnable J.C."/>
            <person name="Zhu J.-K."/>
            <person name="Zhang H."/>
        </authorList>
    </citation>
    <scope>NUCLEOTIDE SEQUENCE [LARGE SCALE GENOMIC DNA]</scope>
</reference>